<sequence length="239" mass="28459">MNSKLRDEIILSIKNKEERRFILLSINIETTLYLLRDSISNIFYYFLKEDSVKNRNIEEIINLNFNQVELMTNLFSKITFNNDIKIFEKNINVQLDLNSYNELNENILFLLLETNSFTVLTKILKGINNWNDYSIFTRNMNNEIFIFNLYKREEDEFKEISRLLIFDHFNSDNINIQNEEGNSLLHLSILNKDKEIVNFCLLNGANPYLKNHFNLTPFENQDLTDWEDVIDAFSVEVNV</sequence>
<proteinExistence type="predicted"/>
<dbReference type="Pfam" id="PF00023">
    <property type="entry name" value="Ank"/>
    <property type="match status" value="1"/>
</dbReference>
<keyword evidence="5" id="KW-1185">Reference proteome</keyword>
<dbReference type="PROSITE" id="PS50088">
    <property type="entry name" value="ANK_REPEAT"/>
    <property type="match status" value="1"/>
</dbReference>
<dbReference type="AlphaFoldDB" id="A0AAW5VLS3"/>
<dbReference type="Gene3D" id="1.25.40.20">
    <property type="entry name" value="Ankyrin repeat-containing domain"/>
    <property type="match status" value="1"/>
</dbReference>
<feature type="repeat" description="ANK" evidence="1">
    <location>
        <begin position="180"/>
        <end position="212"/>
    </location>
</feature>
<evidence type="ECO:0000313" key="5">
    <source>
        <dbReference type="Proteomes" id="UP001208912"/>
    </source>
</evidence>
<dbReference type="Proteomes" id="UP001208912">
    <property type="component" value="Unassembled WGS sequence"/>
</dbReference>
<dbReference type="RefSeq" id="WP_265351976.1">
    <property type="nucleotide sequence ID" value="NZ_JAMQPL010000004.1"/>
</dbReference>
<evidence type="ECO:0000313" key="2">
    <source>
        <dbReference type="EMBL" id="MCW7526739.1"/>
    </source>
</evidence>
<gene>
    <name evidence="2" type="ORF">ND861_10305</name>
    <name evidence="3" type="ORF">ND862_11660</name>
</gene>
<keyword evidence="1" id="KW-0040">ANK repeat</keyword>
<dbReference type="Proteomes" id="UP001208540">
    <property type="component" value="Unassembled WGS sequence"/>
</dbReference>
<dbReference type="InterPro" id="IPR002110">
    <property type="entry name" value="Ankyrin_rpt"/>
</dbReference>
<accession>A0AAW5VLS3</accession>
<reference evidence="3 5" key="1">
    <citation type="submission" date="2022-06" db="EMBL/GenBank/DDBJ databases">
        <title>Leptospira isolates from biofilms formed at urban environments.</title>
        <authorList>
            <person name="Ribeiro P.S."/>
            <person name="Sousa T."/>
            <person name="Carvalho N."/>
            <person name="Aburjaile F."/>
            <person name="Neves F."/>
            <person name="Oliveira D."/>
            <person name="Blanco L."/>
            <person name="Lima J."/>
            <person name="Costa F."/>
            <person name="Brenig B."/>
            <person name="Soares S."/>
            <person name="Ramos R."/>
            <person name="Goes-Neto A."/>
            <person name="Matiuzzi M."/>
            <person name="Azevedo V."/>
            <person name="Ristow P."/>
        </authorList>
    </citation>
    <scope>NUCLEOTIDE SEQUENCE</scope>
    <source>
        <strain evidence="2 5">VSF19</strain>
        <strain evidence="3">VSF20</strain>
    </source>
</reference>
<evidence type="ECO:0000313" key="4">
    <source>
        <dbReference type="Proteomes" id="UP001208540"/>
    </source>
</evidence>
<dbReference type="InterPro" id="IPR036770">
    <property type="entry name" value="Ankyrin_rpt-contain_sf"/>
</dbReference>
<dbReference type="SUPFAM" id="SSF48403">
    <property type="entry name" value="Ankyrin repeat"/>
    <property type="match status" value="1"/>
</dbReference>
<dbReference type="EMBL" id="JAMQPL010000004">
    <property type="protein sequence ID" value="MCW7530872.1"/>
    <property type="molecule type" value="Genomic_DNA"/>
</dbReference>
<comment type="caution">
    <text evidence="3">The sequence shown here is derived from an EMBL/GenBank/DDBJ whole genome shotgun (WGS) entry which is preliminary data.</text>
</comment>
<protein>
    <submittedName>
        <fullName evidence="3">Ankyrin repeat domain-containing protein</fullName>
    </submittedName>
</protein>
<dbReference type="EMBL" id="JAMQPM010000004">
    <property type="protein sequence ID" value="MCW7526739.1"/>
    <property type="molecule type" value="Genomic_DNA"/>
</dbReference>
<name>A0AAW5VLS3_9LEPT</name>
<evidence type="ECO:0000313" key="3">
    <source>
        <dbReference type="EMBL" id="MCW7530872.1"/>
    </source>
</evidence>
<organism evidence="3 4">
    <name type="scientific">Leptospira soteropolitanensis</name>
    <dbReference type="NCBI Taxonomy" id="2950025"/>
    <lineage>
        <taxon>Bacteria</taxon>
        <taxon>Pseudomonadati</taxon>
        <taxon>Spirochaetota</taxon>
        <taxon>Spirochaetia</taxon>
        <taxon>Leptospirales</taxon>
        <taxon>Leptospiraceae</taxon>
        <taxon>Leptospira</taxon>
    </lineage>
</organism>
<evidence type="ECO:0000256" key="1">
    <source>
        <dbReference type="PROSITE-ProRule" id="PRU00023"/>
    </source>
</evidence>